<sequence length="212" mass="23201">KGLINFSKEHKSTKSSKSRNHGHNSTPRGSDSEAPKGERAGDESSPAVSDSRPLVDVYEYMKMKLKEQEKTKIVEPTCKACGAQTDIREFLVGKKVKAVETVDVEPSTVASQTQPENSKTRRHKSSTKNNLVGKYVRLSKAATLAVVGESGTRLLGRLSSTTVAYGKSFRITNLSRKEMNLTVSPIDWPAHVQLRHPISTTVLAPGQTRDLA</sequence>
<accession>A0A3P7VME9</accession>
<evidence type="ECO:0000313" key="3">
    <source>
        <dbReference type="Proteomes" id="UP000050761"/>
    </source>
</evidence>
<feature type="compositionally biased region" description="Polar residues" evidence="1">
    <location>
        <begin position="108"/>
        <end position="117"/>
    </location>
</feature>
<evidence type="ECO:0000313" key="4">
    <source>
        <dbReference type="WBParaSite" id="HPBE_0000325101-mRNA-1"/>
    </source>
</evidence>
<gene>
    <name evidence="2" type="ORF">HPBE_LOCUS3252</name>
</gene>
<feature type="region of interest" description="Disordered" evidence="1">
    <location>
        <begin position="105"/>
        <end position="127"/>
    </location>
</feature>
<keyword evidence="3" id="KW-1185">Reference proteome</keyword>
<evidence type="ECO:0000256" key="1">
    <source>
        <dbReference type="SAM" id="MobiDB-lite"/>
    </source>
</evidence>
<dbReference type="Proteomes" id="UP000050761">
    <property type="component" value="Unassembled WGS sequence"/>
</dbReference>
<dbReference type="OrthoDB" id="5870002at2759"/>
<organism evidence="3 4">
    <name type="scientific">Heligmosomoides polygyrus</name>
    <name type="common">Parasitic roundworm</name>
    <dbReference type="NCBI Taxonomy" id="6339"/>
    <lineage>
        <taxon>Eukaryota</taxon>
        <taxon>Metazoa</taxon>
        <taxon>Ecdysozoa</taxon>
        <taxon>Nematoda</taxon>
        <taxon>Chromadorea</taxon>
        <taxon>Rhabditida</taxon>
        <taxon>Rhabditina</taxon>
        <taxon>Rhabditomorpha</taxon>
        <taxon>Strongyloidea</taxon>
        <taxon>Heligmosomidae</taxon>
        <taxon>Heligmosomoides</taxon>
    </lineage>
</organism>
<proteinExistence type="predicted"/>
<feature type="compositionally biased region" description="Basic and acidic residues" evidence="1">
    <location>
        <begin position="30"/>
        <end position="42"/>
    </location>
</feature>
<dbReference type="WBParaSite" id="HPBE_0000325101-mRNA-1">
    <property type="protein sequence ID" value="HPBE_0000325101-mRNA-1"/>
    <property type="gene ID" value="HPBE_0000325101"/>
</dbReference>
<name>A0A183FAQ9_HELPZ</name>
<accession>A0A183FAQ9</accession>
<feature type="compositionally biased region" description="Basic residues" evidence="1">
    <location>
        <begin position="13"/>
        <end position="22"/>
    </location>
</feature>
<evidence type="ECO:0000313" key="2">
    <source>
        <dbReference type="EMBL" id="VDO32723.1"/>
    </source>
</evidence>
<dbReference type="EMBL" id="UZAH01007456">
    <property type="protein sequence ID" value="VDO32723.1"/>
    <property type="molecule type" value="Genomic_DNA"/>
</dbReference>
<reference evidence="2 3" key="1">
    <citation type="submission" date="2018-11" db="EMBL/GenBank/DDBJ databases">
        <authorList>
            <consortium name="Pathogen Informatics"/>
        </authorList>
    </citation>
    <scope>NUCLEOTIDE SEQUENCE [LARGE SCALE GENOMIC DNA]</scope>
</reference>
<protein>
    <submittedName>
        <fullName evidence="4">Zf-NOSIP domain-containing protein</fullName>
    </submittedName>
</protein>
<reference evidence="4" key="2">
    <citation type="submission" date="2019-09" db="UniProtKB">
        <authorList>
            <consortium name="WormBaseParasite"/>
        </authorList>
    </citation>
    <scope>IDENTIFICATION</scope>
</reference>
<dbReference type="AlphaFoldDB" id="A0A183FAQ9"/>
<feature type="region of interest" description="Disordered" evidence="1">
    <location>
        <begin position="1"/>
        <end position="52"/>
    </location>
</feature>